<protein>
    <submittedName>
        <fullName evidence="1">Uncharacterized protein</fullName>
    </submittedName>
</protein>
<dbReference type="EMBL" id="CP063132">
    <property type="protein sequence ID" value="QOU18575.1"/>
    <property type="molecule type" value="Genomic_DNA"/>
</dbReference>
<proteinExistence type="predicted"/>
<dbReference type="RefSeq" id="XP_041135068.1">
    <property type="nucleotide sequence ID" value="XM_041280185.1"/>
</dbReference>
<dbReference type="OrthoDB" id="3992305at2759"/>
<gene>
    <name evidence="1" type="ORF">BRETT_001639</name>
</gene>
<evidence type="ECO:0000313" key="2">
    <source>
        <dbReference type="Proteomes" id="UP000663131"/>
    </source>
</evidence>
<reference evidence="1" key="2">
    <citation type="journal article" name="BMC Genomics">
        <title>New genome assemblies reveal patterns of domestication and adaptation across Brettanomyces (Dekkera) species.</title>
        <authorList>
            <person name="Roach M.J."/>
            <person name="Borneman A.R."/>
        </authorList>
    </citation>
    <scope>NUCLEOTIDE SEQUENCE</scope>
    <source>
        <strain evidence="1">UCD 2041</strain>
    </source>
</reference>
<dbReference type="KEGG" id="bbrx:BRETT_001639"/>
<dbReference type="Proteomes" id="UP000663131">
    <property type="component" value="Chromosome 4"/>
</dbReference>
<dbReference type="GeneID" id="64573563"/>
<sequence>MLWCPKYHPLVQVRYCHMLIRSPHVSARSFHTKFPRHKVDSNELKSTKKVWPRLIRQERRRAWKFVNCTIQKAQKALVQQATQTSDINNDTADFDKTNDLTTKRLTIGSLLQTESFSILNQQDWHHLLTKYRRLHGSSAKVPLTGKGTRYDCAKLLYLFMNSKDFDIHDIQIMSRAVEILINHLWFHNAAALILKMDLQLGDLLSFVDTLLKKNELLHNSSWMKFLFLCRLSDVLEVVNPRLVSQISYLNYKNGYNLIKLKFMNLILHRLSTLDFSVGDLDMAIKDFHNNALNGKTDPDISALHLYAMIDIVKAKNQGNLKGQLSGFNKLLTSYCTGESIFKETNFFSSILNHLIEVKNYELIKLGLNKDFDLYYFVLNRQQKVLELLSRYPLQYATPIDFFSLTRFVSNRRLSVQIYKEYSVSSAYNDQGSSFTPLIIDNLGNRILNQTQFFVQEFGRLSRSKKGKGLIIEYKAFERFDNVNEEVAGKHYGRFLYLLGEISDKDEVKYVVQFIVKYFYVDHREYLKRPRKLLKMLLISSNVDTLSHNRQKQIGNSLMSNANDFFEKDATPVRTLKSWIDILSESKKISASYFLPFLLIWLRNCHQLNDRFESYVLADRLSDLLNKFLISTINYSSTKNVSKIYLSNRELLKAVAIEFSKCDYKFKKYILRKQIESIAKVNADDNLDCFSRRITAESVILELFIKMLFKILPRIKIENSDLNLDPKLFWDIHDFLDSITLKYPQKYPPINAINPIKATSTVANRTVGNPKLNFLLDSLFDSKVSPLEGKPSKEFDCSENNDIYSTMMNMFWILNIDSHHSETGESNNSADRLISESKNDKSAPFLIDIDDDGPRSGNKTRLSLEQKQSLLNIFCTLRIKSKMVEDLISRYPDRVPRLITYYYQTYNGDIPLTLIHSMMIGIFKSKNTFNTKLELFKRLEKLGAMIYDSNDSSLFHCYVRFKDVHIALVDLIIKDAKVSGKGSLMTLSWGLRKFIRTPNISQYGSSMKRWVLTLKEMKVGHTGFWSNV</sequence>
<organism evidence="1 2">
    <name type="scientific">Dekkera bruxellensis</name>
    <name type="common">Brettanomyces custersii</name>
    <dbReference type="NCBI Taxonomy" id="5007"/>
    <lineage>
        <taxon>Eukaryota</taxon>
        <taxon>Fungi</taxon>
        <taxon>Dikarya</taxon>
        <taxon>Ascomycota</taxon>
        <taxon>Saccharomycotina</taxon>
        <taxon>Pichiomycetes</taxon>
        <taxon>Pichiales</taxon>
        <taxon>Pichiaceae</taxon>
        <taxon>Brettanomyces</taxon>
    </lineage>
</organism>
<dbReference type="AlphaFoldDB" id="A0A871R327"/>
<name>A0A871R327_DEKBR</name>
<evidence type="ECO:0000313" key="1">
    <source>
        <dbReference type="EMBL" id="QOU18575.1"/>
    </source>
</evidence>
<accession>A0A871R327</accession>
<reference evidence="1" key="1">
    <citation type="submission" date="2020-10" db="EMBL/GenBank/DDBJ databases">
        <authorList>
            <person name="Palmer J.M."/>
        </authorList>
    </citation>
    <scope>NUCLEOTIDE SEQUENCE</scope>
    <source>
        <strain evidence="1">UCD 2041</strain>
    </source>
</reference>